<feature type="compositionally biased region" description="Polar residues" evidence="9">
    <location>
        <begin position="23"/>
        <end position="41"/>
    </location>
</feature>
<dbReference type="PROSITE" id="PS50011">
    <property type="entry name" value="PROTEIN_KINASE_DOM"/>
    <property type="match status" value="1"/>
</dbReference>
<keyword evidence="12" id="KW-1185">Reference proteome</keyword>
<dbReference type="SUPFAM" id="SSF56112">
    <property type="entry name" value="Protein kinase-like (PK-like)"/>
    <property type="match status" value="1"/>
</dbReference>
<dbReference type="Proteomes" id="UP000816034">
    <property type="component" value="Unassembled WGS sequence"/>
</dbReference>
<evidence type="ECO:0000256" key="7">
    <source>
        <dbReference type="ARBA" id="ARBA00047899"/>
    </source>
</evidence>
<comment type="catalytic activity">
    <reaction evidence="8">
        <text>L-seryl-[protein] + ATP = O-phospho-L-seryl-[protein] + ADP + H(+)</text>
        <dbReference type="Rhea" id="RHEA:17989"/>
        <dbReference type="Rhea" id="RHEA-COMP:9863"/>
        <dbReference type="Rhea" id="RHEA-COMP:11604"/>
        <dbReference type="ChEBI" id="CHEBI:15378"/>
        <dbReference type="ChEBI" id="CHEBI:29999"/>
        <dbReference type="ChEBI" id="CHEBI:30616"/>
        <dbReference type="ChEBI" id="CHEBI:83421"/>
        <dbReference type="ChEBI" id="CHEBI:456216"/>
        <dbReference type="EC" id="2.7.11.1"/>
    </reaction>
</comment>
<dbReference type="EMBL" id="PYSW02000107">
    <property type="protein sequence ID" value="KAG2370566.1"/>
    <property type="molecule type" value="Genomic_DNA"/>
</dbReference>
<keyword evidence="6" id="KW-0067">ATP-binding</keyword>
<protein>
    <recommendedName>
        <fullName evidence="1">non-specific serine/threonine protein kinase</fullName>
        <ecNumber evidence="1">2.7.11.1</ecNumber>
    </recommendedName>
</protein>
<organism evidence="11 12">
    <name type="scientific">Naegleria lovaniensis</name>
    <name type="common">Amoeba</name>
    <dbReference type="NCBI Taxonomy" id="51637"/>
    <lineage>
        <taxon>Eukaryota</taxon>
        <taxon>Discoba</taxon>
        <taxon>Heterolobosea</taxon>
        <taxon>Tetramitia</taxon>
        <taxon>Eutetramitia</taxon>
        <taxon>Vahlkampfiidae</taxon>
        <taxon>Naegleria</taxon>
    </lineage>
</organism>
<sequence>MDTVDDIYKTVCSTPVRKRKKPTSSQQQDTTNYVASSSSKFVETAKSKPKKEPLKKAISPEIIEQEQSSSSRSEEDDDDLGFDKELPSDQDEDDEDYVPADDEDDSSYDDNRKKRKQETVKKEYSTPKGTKSSNQHSERKKKLLDDTTAVQSLMIAIVQQIERNESKKEGENSQYIIQNEKEIEQMKLPDNWSGTKEIADDRINLVKYMMKALEIEVSTATKCDAIEDTSFFNECKEYLTILSKENLNIQEEEQSLLKLAQLLNVPYDRHVFNFIFQALNPKNFAPNYYCGTSISEMAFAKTYFDPLFHLCSLLKQNCYRNGNVEIGDLTNVSKHLERLTPHVKKLRPDDIIYHKPGHDYHISLLREDKVKKFSHHLLHEDFPKMVVMTRIAHSCTLRNLVRDELQPWHNNVTTLGITCDLEYTNVYAMCSNIVEENEGFKIHYNMKFIGSFKHDHLEERVHLVALIVTAMKNVHQEEMQQYLSTKRPTSLISSAHSFQKQARTIQISEVDYTFTPNPNLIKHGSKMIQSGKLTNSTTTSTDVYVKTGEISLEIEKTITICKKMRTLYVKCGIYPSCLVSLAGFDLETVWKMEMENKITITKHMMLDVLCQLAILESLGRIHNDVKPLNIIRFDHHYFLIDFEISEMFDRTQEYWTTYECKRNGQVVKSKSYSQGYRAPERKLEHIVSPKSDIYSLGLVVLESLNLRVKDYEPTKTTLSKLLWHDNEDISELETFLSKALQENPQDRLAPQQFLALFNLSERIEYFRKADAMTTKYFPEPIVDDALWQSKMF</sequence>
<dbReference type="InterPro" id="IPR011009">
    <property type="entry name" value="Kinase-like_dom_sf"/>
</dbReference>
<name>A0AA88G479_NAELO</name>
<feature type="compositionally biased region" description="Basic and acidic residues" evidence="9">
    <location>
        <begin position="109"/>
        <end position="125"/>
    </location>
</feature>
<dbReference type="RefSeq" id="XP_044541430.1">
    <property type="nucleotide sequence ID" value="XM_044693501.1"/>
</dbReference>
<dbReference type="InterPro" id="IPR000719">
    <property type="entry name" value="Prot_kinase_dom"/>
</dbReference>
<feature type="compositionally biased region" description="Basic and acidic residues" evidence="9">
    <location>
        <begin position="43"/>
        <end position="55"/>
    </location>
</feature>
<keyword evidence="2" id="KW-0723">Serine/threonine-protein kinase</keyword>
<dbReference type="SMART" id="SM00220">
    <property type="entry name" value="S_TKc"/>
    <property type="match status" value="1"/>
</dbReference>
<reference evidence="11 12" key="1">
    <citation type="journal article" date="2018" name="BMC Genomics">
        <title>The genome of Naegleria lovaniensis, the basis for a comparative approach to unravel pathogenicity factors of the human pathogenic amoeba N. fowleri.</title>
        <authorList>
            <person name="Liechti N."/>
            <person name="Schurch N."/>
            <person name="Bruggmann R."/>
            <person name="Wittwer M."/>
        </authorList>
    </citation>
    <scope>NUCLEOTIDE SEQUENCE [LARGE SCALE GENOMIC DNA]</scope>
    <source>
        <strain evidence="11 12">ATCC 30569</strain>
    </source>
</reference>
<evidence type="ECO:0000256" key="3">
    <source>
        <dbReference type="ARBA" id="ARBA00022679"/>
    </source>
</evidence>
<evidence type="ECO:0000256" key="2">
    <source>
        <dbReference type="ARBA" id="ARBA00022527"/>
    </source>
</evidence>
<comment type="catalytic activity">
    <reaction evidence="7">
        <text>L-threonyl-[protein] + ATP = O-phospho-L-threonyl-[protein] + ADP + H(+)</text>
        <dbReference type="Rhea" id="RHEA:46608"/>
        <dbReference type="Rhea" id="RHEA-COMP:11060"/>
        <dbReference type="Rhea" id="RHEA-COMP:11605"/>
        <dbReference type="ChEBI" id="CHEBI:15378"/>
        <dbReference type="ChEBI" id="CHEBI:30013"/>
        <dbReference type="ChEBI" id="CHEBI:30616"/>
        <dbReference type="ChEBI" id="CHEBI:61977"/>
        <dbReference type="ChEBI" id="CHEBI:456216"/>
        <dbReference type="EC" id="2.7.11.1"/>
    </reaction>
</comment>
<dbReference type="GeneID" id="68092854"/>
<evidence type="ECO:0000256" key="4">
    <source>
        <dbReference type="ARBA" id="ARBA00022741"/>
    </source>
</evidence>
<keyword evidence="5" id="KW-0418">Kinase</keyword>
<evidence type="ECO:0000256" key="5">
    <source>
        <dbReference type="ARBA" id="ARBA00022777"/>
    </source>
</evidence>
<dbReference type="Gene3D" id="1.10.510.10">
    <property type="entry name" value="Transferase(Phosphotransferase) domain 1"/>
    <property type="match status" value="1"/>
</dbReference>
<feature type="region of interest" description="Disordered" evidence="9">
    <location>
        <begin position="1"/>
        <end position="145"/>
    </location>
</feature>
<evidence type="ECO:0000259" key="10">
    <source>
        <dbReference type="PROSITE" id="PS50011"/>
    </source>
</evidence>
<feature type="domain" description="Protein kinase" evidence="10">
    <location>
        <begin position="443"/>
        <end position="766"/>
    </location>
</feature>
<feature type="compositionally biased region" description="Acidic residues" evidence="9">
    <location>
        <begin position="88"/>
        <end position="108"/>
    </location>
</feature>
<dbReference type="GO" id="GO:0005524">
    <property type="term" value="F:ATP binding"/>
    <property type="evidence" value="ECO:0007669"/>
    <property type="project" value="UniProtKB-KW"/>
</dbReference>
<comment type="caution">
    <text evidence="11">The sequence shown here is derived from an EMBL/GenBank/DDBJ whole genome shotgun (WGS) entry which is preliminary data.</text>
</comment>
<evidence type="ECO:0000313" key="12">
    <source>
        <dbReference type="Proteomes" id="UP000816034"/>
    </source>
</evidence>
<evidence type="ECO:0000256" key="9">
    <source>
        <dbReference type="SAM" id="MobiDB-lite"/>
    </source>
</evidence>
<evidence type="ECO:0000313" key="11">
    <source>
        <dbReference type="EMBL" id="KAG2370566.1"/>
    </source>
</evidence>
<gene>
    <name evidence="11" type="ORF">C9374_000392</name>
</gene>
<feature type="compositionally biased region" description="Low complexity" evidence="9">
    <location>
        <begin position="61"/>
        <end position="71"/>
    </location>
</feature>
<dbReference type="GO" id="GO:0004674">
    <property type="term" value="F:protein serine/threonine kinase activity"/>
    <property type="evidence" value="ECO:0007669"/>
    <property type="project" value="UniProtKB-KW"/>
</dbReference>
<evidence type="ECO:0000256" key="8">
    <source>
        <dbReference type="ARBA" id="ARBA00048679"/>
    </source>
</evidence>
<evidence type="ECO:0000256" key="1">
    <source>
        <dbReference type="ARBA" id="ARBA00012513"/>
    </source>
</evidence>
<dbReference type="AlphaFoldDB" id="A0AA88G479"/>
<keyword evidence="4" id="KW-0547">Nucleotide-binding</keyword>
<keyword evidence="3" id="KW-0808">Transferase</keyword>
<evidence type="ECO:0000256" key="6">
    <source>
        <dbReference type="ARBA" id="ARBA00022840"/>
    </source>
</evidence>
<dbReference type="PANTHER" id="PTHR24363">
    <property type="entry name" value="SERINE/THREONINE PROTEIN KINASE"/>
    <property type="match status" value="1"/>
</dbReference>
<dbReference type="PANTHER" id="PTHR24363:SF0">
    <property type="entry name" value="SERINE_THREONINE KINASE LIKE DOMAIN CONTAINING 1"/>
    <property type="match status" value="1"/>
</dbReference>
<proteinExistence type="predicted"/>
<dbReference type="Pfam" id="PF00069">
    <property type="entry name" value="Pkinase"/>
    <property type="match status" value="1"/>
</dbReference>
<dbReference type="EC" id="2.7.11.1" evidence="1"/>
<accession>A0AA88G479</accession>